<evidence type="ECO:0000256" key="1">
    <source>
        <dbReference type="SAM" id="Coils"/>
    </source>
</evidence>
<gene>
    <name evidence="3" type="ORF">F2Q68_00011089</name>
</gene>
<feature type="region of interest" description="Disordered" evidence="2">
    <location>
        <begin position="1"/>
        <end position="35"/>
    </location>
</feature>
<feature type="compositionally biased region" description="Basic and acidic residues" evidence="2">
    <location>
        <begin position="307"/>
        <end position="321"/>
    </location>
</feature>
<feature type="compositionally biased region" description="Basic and acidic residues" evidence="2">
    <location>
        <begin position="81"/>
        <end position="98"/>
    </location>
</feature>
<feature type="region of interest" description="Disordered" evidence="2">
    <location>
        <begin position="51"/>
        <end position="106"/>
    </location>
</feature>
<feature type="compositionally biased region" description="Basic and acidic residues" evidence="2">
    <location>
        <begin position="1"/>
        <end position="15"/>
    </location>
</feature>
<evidence type="ECO:0000313" key="3">
    <source>
        <dbReference type="EMBL" id="KAF2597657.1"/>
    </source>
</evidence>
<feature type="coiled-coil region" evidence="1">
    <location>
        <begin position="454"/>
        <end position="520"/>
    </location>
</feature>
<sequence length="738" mass="82310">MLPSRKEYSSFEKGKGVRTAPSPPKEPSLGPKLMESAIRAHCDDPDGVIKSSLRHCDDDGGSKTGRTKSDPTIANSIDGGSVERHAHEGDSSSLRIDEECSNEPGTAKRLSQELMAATRGKIRLIPYRYHRNGTIEQLPDLASELVRSYASKDQDWGDVSPIRSTLGSVSSLMKECRAYDVTFMIPRPDQRPWDPPVVVHPNTIGYPETFWFDVPKITALSQQKWGEFDSKRIHRQRERITKGKRSALPLMGRIPKAYPSYSDILGAQLGGESFGSMAASEMKKVGGQDDPLADKVGQTHESVQTDSYKDLTENDKVESPRAKRQKPTDGGSCGSDEMKQRVAIDRSSTSPREMAPPILRTLPWGGTGPPSKRLLLASSEHVEFCYDKDVPLVNDFAACAELSRLLRRGSRIMPEVSELAFPDKRGLVRIFSSWSTKWPFETIKARDAEFGKAKKDVLDKAKELVAERNRYRRERKQAIQTAEGLEEDLETAQTKIARLEQEKVDEAEKMEQEMDRLRQSHLHEVMCPKKLRDLLAANEAQFKEEVDEIDVEDITEQDLTLSLSCSELLWNLDQFGSKLGTVDSAAASALRSPILDGEKPIVTCEDHEGSQIKCWNRLSKLRLKVARLRYRIRRRQGPKGSGTLCSRIHLPMIGLEGLSGMSPDDTPADSNRPLASPNPSVPEMLQAIMSRFIQQEETNKATSDRLAALAAALGTLDGENYRAETARKRLFATTNPNL</sequence>
<dbReference type="EMBL" id="QGKW02000717">
    <property type="protein sequence ID" value="KAF2597657.1"/>
    <property type="molecule type" value="Genomic_DNA"/>
</dbReference>
<protein>
    <submittedName>
        <fullName evidence="3">Uncharacterized protein</fullName>
    </submittedName>
</protein>
<comment type="caution">
    <text evidence="3">The sequence shown here is derived from an EMBL/GenBank/DDBJ whole genome shotgun (WGS) entry which is preliminary data.</text>
</comment>
<dbReference type="AlphaFoldDB" id="A0A8S9KVB3"/>
<reference evidence="3" key="1">
    <citation type="submission" date="2019-12" db="EMBL/GenBank/DDBJ databases">
        <title>Genome sequencing and annotation of Brassica cretica.</title>
        <authorList>
            <person name="Studholme D.J."/>
            <person name="Sarris P.F."/>
        </authorList>
    </citation>
    <scope>NUCLEOTIDE SEQUENCE</scope>
    <source>
        <strain evidence="3">PFS-001/15</strain>
        <tissue evidence="3">Leaf</tissue>
    </source>
</reference>
<evidence type="ECO:0000256" key="2">
    <source>
        <dbReference type="SAM" id="MobiDB-lite"/>
    </source>
</evidence>
<keyword evidence="1" id="KW-0175">Coiled coil</keyword>
<dbReference type="Proteomes" id="UP000712281">
    <property type="component" value="Unassembled WGS sequence"/>
</dbReference>
<proteinExistence type="predicted"/>
<accession>A0A8S9KVB3</accession>
<feature type="region of interest" description="Disordered" evidence="2">
    <location>
        <begin position="659"/>
        <end position="679"/>
    </location>
</feature>
<evidence type="ECO:0000313" key="4">
    <source>
        <dbReference type="Proteomes" id="UP000712281"/>
    </source>
</evidence>
<name>A0A8S9KVB3_BRACR</name>
<organism evidence="3 4">
    <name type="scientific">Brassica cretica</name>
    <name type="common">Mustard</name>
    <dbReference type="NCBI Taxonomy" id="69181"/>
    <lineage>
        <taxon>Eukaryota</taxon>
        <taxon>Viridiplantae</taxon>
        <taxon>Streptophyta</taxon>
        <taxon>Embryophyta</taxon>
        <taxon>Tracheophyta</taxon>
        <taxon>Spermatophyta</taxon>
        <taxon>Magnoliopsida</taxon>
        <taxon>eudicotyledons</taxon>
        <taxon>Gunneridae</taxon>
        <taxon>Pentapetalae</taxon>
        <taxon>rosids</taxon>
        <taxon>malvids</taxon>
        <taxon>Brassicales</taxon>
        <taxon>Brassicaceae</taxon>
        <taxon>Brassiceae</taxon>
        <taxon>Brassica</taxon>
    </lineage>
</organism>
<feature type="region of interest" description="Disordered" evidence="2">
    <location>
        <begin position="281"/>
        <end position="364"/>
    </location>
</feature>